<evidence type="ECO:0000256" key="1">
    <source>
        <dbReference type="SAM" id="Phobius"/>
    </source>
</evidence>
<proteinExistence type="predicted"/>
<keyword evidence="3" id="KW-1185">Reference proteome</keyword>
<feature type="transmembrane region" description="Helical" evidence="1">
    <location>
        <begin position="92"/>
        <end position="113"/>
    </location>
</feature>
<organism evidence="2 3">
    <name type="scientific">Breznakiella homolactica</name>
    <dbReference type="NCBI Taxonomy" id="2798577"/>
    <lineage>
        <taxon>Bacteria</taxon>
        <taxon>Pseudomonadati</taxon>
        <taxon>Spirochaetota</taxon>
        <taxon>Spirochaetia</taxon>
        <taxon>Spirochaetales</taxon>
        <taxon>Breznakiellaceae</taxon>
        <taxon>Breznakiella</taxon>
    </lineage>
</organism>
<feature type="transmembrane region" description="Helical" evidence="1">
    <location>
        <begin position="46"/>
        <end position="71"/>
    </location>
</feature>
<protein>
    <submittedName>
        <fullName evidence="2">Uncharacterized protein</fullName>
    </submittedName>
</protein>
<evidence type="ECO:0000313" key="2">
    <source>
        <dbReference type="EMBL" id="QQO10464.1"/>
    </source>
</evidence>
<name>A0A7T7XQ94_9SPIR</name>
<dbReference type="Proteomes" id="UP000595917">
    <property type="component" value="Chromosome"/>
</dbReference>
<feature type="transmembrane region" description="Helical" evidence="1">
    <location>
        <begin position="12"/>
        <end position="34"/>
    </location>
</feature>
<evidence type="ECO:0000313" key="3">
    <source>
        <dbReference type="Proteomes" id="UP000595917"/>
    </source>
</evidence>
<keyword evidence="1" id="KW-0812">Transmembrane</keyword>
<dbReference type="KEGG" id="bhc:JFL75_05995"/>
<dbReference type="AlphaFoldDB" id="A0A7T7XQ94"/>
<keyword evidence="1" id="KW-0472">Membrane</keyword>
<keyword evidence="1" id="KW-1133">Transmembrane helix</keyword>
<gene>
    <name evidence="2" type="ORF">JFL75_05995</name>
</gene>
<reference evidence="2" key="1">
    <citation type="submission" date="2021-01" db="EMBL/GenBank/DDBJ databases">
        <title>Description of Breznakiella homolactica.</title>
        <authorList>
            <person name="Song Y."/>
            <person name="Brune A."/>
        </authorList>
    </citation>
    <scope>NUCLEOTIDE SEQUENCE</scope>
    <source>
        <strain evidence="2">RmG30</strain>
    </source>
</reference>
<dbReference type="EMBL" id="CP067089">
    <property type="protein sequence ID" value="QQO10464.1"/>
    <property type="molecule type" value="Genomic_DNA"/>
</dbReference>
<sequence>MNAKKMVKLSNGIGFVAVISLLYWVIIFITVQVFGLKIFKEHITEVFIYSIIGILVLMSGALMINVMINLTRIAEKINNDNELGKTTKNRKGILVFLVSIPLIIMGLFLGNFLSTKKIERELKMSGDEIISTYRSEIDTITDYSLSKEWINSVVNIINFMLRIDTNITDAAIILEDEINGNNFYLTFNRWDEISKNENTEINKLRYIRNYDFKERQYLERVFNDGYNEKYFIQNNDSYDLFIPYRNGEKTIIVFFSNRQRYGSLSK</sequence>
<accession>A0A7T7XQ94</accession>
<dbReference type="RefSeq" id="WP_215627768.1">
    <property type="nucleotide sequence ID" value="NZ_CP067089.2"/>
</dbReference>